<protein>
    <recommendedName>
        <fullName evidence="3">YD repeat-containing protein</fullName>
    </recommendedName>
</protein>
<organism evidence="1 2">
    <name type="scientific">Spirosoma soli</name>
    <dbReference type="NCBI Taxonomy" id="1770529"/>
    <lineage>
        <taxon>Bacteria</taxon>
        <taxon>Pseudomonadati</taxon>
        <taxon>Bacteroidota</taxon>
        <taxon>Cytophagia</taxon>
        <taxon>Cytophagales</taxon>
        <taxon>Cytophagaceae</taxon>
        <taxon>Spirosoma</taxon>
    </lineage>
</organism>
<evidence type="ECO:0008006" key="3">
    <source>
        <dbReference type="Google" id="ProtNLM"/>
    </source>
</evidence>
<dbReference type="Proteomes" id="UP001597469">
    <property type="component" value="Unassembled WGS sequence"/>
</dbReference>
<dbReference type="Gene3D" id="2.180.10.10">
    <property type="entry name" value="RHS repeat-associated core"/>
    <property type="match status" value="1"/>
</dbReference>
<comment type="caution">
    <text evidence="1">The sequence shown here is derived from an EMBL/GenBank/DDBJ whole genome shotgun (WGS) entry which is preliminary data.</text>
</comment>
<proteinExistence type="predicted"/>
<dbReference type="EMBL" id="JBHULN010000002">
    <property type="protein sequence ID" value="MFD2569950.1"/>
    <property type="molecule type" value="Genomic_DNA"/>
</dbReference>
<accession>A0ABW5LZ38</accession>
<reference evidence="2" key="1">
    <citation type="journal article" date="2019" name="Int. J. Syst. Evol. Microbiol.">
        <title>The Global Catalogue of Microorganisms (GCM) 10K type strain sequencing project: providing services to taxonomists for standard genome sequencing and annotation.</title>
        <authorList>
            <consortium name="The Broad Institute Genomics Platform"/>
            <consortium name="The Broad Institute Genome Sequencing Center for Infectious Disease"/>
            <person name="Wu L."/>
            <person name="Ma J."/>
        </authorList>
    </citation>
    <scope>NUCLEOTIDE SEQUENCE [LARGE SCALE GENOMIC DNA]</scope>
    <source>
        <strain evidence="2">KCTC 42805</strain>
    </source>
</reference>
<name>A0ABW5LZ38_9BACT</name>
<evidence type="ECO:0000313" key="1">
    <source>
        <dbReference type="EMBL" id="MFD2569950.1"/>
    </source>
</evidence>
<evidence type="ECO:0000313" key="2">
    <source>
        <dbReference type="Proteomes" id="UP001597469"/>
    </source>
</evidence>
<sequence length="252" mass="28014">MALALVVSLWSCTDHRLNENQQPRLRLKRTISTVPGSAGTTEFFYDAQGREASFVSGDYKGIFEYANTNRIQRFFFIIPGGSFPGEYNLFTYNSANPEGGVNVLTSTLRAIINGDYIKGDERRNYTLYPIVNQKGQFSEVPVNSPFGVTSDLTYAGNNLIQKITRPLRAGLTTNVTYEYDDKANPFYGLIGLEGVSGIPSLYNRNNVTKVTTEVQGNPTPQIVVTQYEYNAQGLPTKATTGGGEIRFEYETY</sequence>
<gene>
    <name evidence="1" type="ORF">ACFSUS_04845</name>
</gene>
<keyword evidence="2" id="KW-1185">Reference proteome</keyword>